<feature type="repeat" description="NHL" evidence="2">
    <location>
        <begin position="633"/>
        <end position="672"/>
    </location>
</feature>
<dbReference type="SUPFAM" id="SSF101898">
    <property type="entry name" value="NHL repeat"/>
    <property type="match status" value="1"/>
</dbReference>
<dbReference type="PANTHER" id="PTHR24104">
    <property type="entry name" value="E3 UBIQUITIN-PROTEIN LIGASE NHLRC1-RELATED"/>
    <property type="match status" value="1"/>
</dbReference>
<evidence type="ECO:0000313" key="5">
    <source>
        <dbReference type="Proteomes" id="UP001482520"/>
    </source>
</evidence>
<sequence length="1165" mass="121971">MTDPSETRPRAARRTPGRRSRLRVAAARLLLALTVALAPALLVVTTTGSTADAAVASGQQPRFLRSIGGQGRPGVFAWGVQYNPVTEEVLVGDYLNFSVRRYDKQGNPLGDFYRPNPLGQPYSIATDPTDGAVYVAELKDNPLTAAIAKYDKAGNFLYTADASLSSSTGNRFRAFYPVWMTVEEDTGDVWVLDSHYQNLSVTANTLDEANPPRLLHLHFNDATRTVDELGSWAITPPGTSETNQARVYGIDITDDDQIYMTDAWNRRAYVYGRDGTYLSTFATTQTGGDNRSITVDDASGRVYLVDAENSDIDVFRRDGSYIGSFGGEGEGPGQFSGGGRQVDVDDEGNVWVGDFGGFEVEKYTSSGTPLLRAPSPSRRPPVGMLAQPRDVSVDDATGDVWVADAWAQRFQRFSSTGASLGAWGRRGPGGAFDMNYPRHIAVQPPTATTPKRLWVVNERGHHLQVYNAPTTAGGTPTYVRQVGEIGSDDTDNGHFRWPGDVEFYTRPDGRQVAIITDRMASSVKILDAVTFAELDASPTVDDPDANFIAVRGSGTAVDPATGNIYIGAGTRVRVFDQAGNELASYGASGTALGQFRDIADLTFCGGQVHIVDEQAAKVTVMEPDGTFVTRWGSTYGQDPYSFRGPAGIDCDGQGRVYVADSGNDRIQVYDTGAARTYESTAPSAPVVSAPAQSSVLPLASVTLTGTAADNQSVGNVELSVQDADTGLYWNSSDASWDAAPTWSMASWTSSAAPATSVSWRFVFPGVGARGRYLATVRTLDHNGNVNAGSAVVRSFAMTGATPPPLPPPTTNDTTRPDGTLTFPAPPPAPAAALPLGTVRFAGAATDNVGVAGVRLALKDNATGRWWSGSGSTGFSTGYTSWPATLDAPGATSTGWSWEWTPRAAGSYTITVEARDAAGLIDGSRPSVPFTVTTEAPDTVAPDTTISSPEAGASLPSGNVALSGTATDDRAVAGVRLAITDGSGRSWNGTAFTTAPATVAATLTGSGTSSATWGYTLPGAPAGSYAVTATATDASGTPDADPATRSFTLSGAPDTTAPVARVLAPAATNATASMPSVVLSGDATDAVGVTSVRVAVQDTVSKLWWNGSGWGPYTTVAAGVSPGVPTATWAYTFAPPSAGRYGYQVTAADGAGNVSARTAWRTVTLQ</sequence>
<keyword evidence="5" id="KW-1185">Reference proteome</keyword>
<dbReference type="InterPro" id="IPR001258">
    <property type="entry name" value="NHL_repeat"/>
</dbReference>
<proteinExistence type="predicted"/>
<dbReference type="Gene3D" id="2.120.10.30">
    <property type="entry name" value="TolB, C-terminal domain"/>
    <property type="match status" value="5"/>
</dbReference>
<dbReference type="InterPro" id="IPR050952">
    <property type="entry name" value="TRIM-NHL_E3_ligases"/>
</dbReference>
<accession>A0ABV1P215</accession>
<dbReference type="Pfam" id="PF01436">
    <property type="entry name" value="NHL"/>
    <property type="match status" value="1"/>
</dbReference>
<feature type="repeat" description="NHL" evidence="2">
    <location>
        <begin position="383"/>
        <end position="416"/>
    </location>
</feature>
<gene>
    <name evidence="4" type="ORF">V6R90_15970</name>
</gene>
<evidence type="ECO:0000256" key="1">
    <source>
        <dbReference type="ARBA" id="ARBA00022737"/>
    </source>
</evidence>
<evidence type="ECO:0000256" key="3">
    <source>
        <dbReference type="SAM" id="MobiDB-lite"/>
    </source>
</evidence>
<comment type="caution">
    <text evidence="4">The sequence shown here is derived from an EMBL/GenBank/DDBJ whole genome shotgun (WGS) entry which is preliminary data.</text>
</comment>
<evidence type="ECO:0000256" key="2">
    <source>
        <dbReference type="PROSITE-ProRule" id="PRU00504"/>
    </source>
</evidence>
<dbReference type="EMBL" id="JBEGDP010000021">
    <property type="protein sequence ID" value="MEQ7848780.1"/>
    <property type="molecule type" value="Genomic_DNA"/>
</dbReference>
<evidence type="ECO:0000313" key="4">
    <source>
        <dbReference type="EMBL" id="MEQ7848780.1"/>
    </source>
</evidence>
<dbReference type="Proteomes" id="UP001482520">
    <property type="component" value="Unassembled WGS sequence"/>
</dbReference>
<keyword evidence="1" id="KW-0677">Repeat</keyword>
<feature type="region of interest" description="Disordered" evidence="3">
    <location>
        <begin position="937"/>
        <end position="956"/>
    </location>
</feature>
<dbReference type="PANTHER" id="PTHR24104:SF25">
    <property type="entry name" value="PROTEIN LIN-41"/>
    <property type="match status" value="1"/>
</dbReference>
<dbReference type="Pfam" id="PF17957">
    <property type="entry name" value="Big_7"/>
    <property type="match status" value="1"/>
</dbReference>
<dbReference type="SUPFAM" id="SSF63825">
    <property type="entry name" value="YWTD domain"/>
    <property type="match status" value="1"/>
</dbReference>
<dbReference type="Gene3D" id="2.60.40.10">
    <property type="entry name" value="Immunoglobulins"/>
    <property type="match status" value="2"/>
</dbReference>
<dbReference type="PROSITE" id="PS51125">
    <property type="entry name" value="NHL"/>
    <property type="match status" value="2"/>
</dbReference>
<feature type="region of interest" description="Disordered" evidence="3">
    <location>
        <begin position="1032"/>
        <end position="1051"/>
    </location>
</feature>
<protein>
    <submittedName>
        <fullName evidence="4">Ig-like domain-containing protein</fullName>
    </submittedName>
</protein>
<dbReference type="RefSeq" id="WP_349805236.1">
    <property type="nucleotide sequence ID" value="NZ_JBEGDP010000021.1"/>
</dbReference>
<organism evidence="4 5">
    <name type="scientific">Nocardioides kribbensis</name>
    <dbReference type="NCBI Taxonomy" id="305517"/>
    <lineage>
        <taxon>Bacteria</taxon>
        <taxon>Bacillati</taxon>
        <taxon>Actinomycetota</taxon>
        <taxon>Actinomycetes</taxon>
        <taxon>Propionibacteriales</taxon>
        <taxon>Nocardioidaceae</taxon>
        <taxon>Nocardioides</taxon>
    </lineage>
</organism>
<dbReference type="Gene3D" id="2.60.40.650">
    <property type="match status" value="2"/>
</dbReference>
<dbReference type="InterPro" id="IPR011042">
    <property type="entry name" value="6-blade_b-propeller_TolB-like"/>
</dbReference>
<feature type="compositionally biased region" description="Polar residues" evidence="3">
    <location>
        <begin position="937"/>
        <end position="947"/>
    </location>
</feature>
<name>A0ABV1P215_9ACTN</name>
<reference evidence="4 5" key="1">
    <citation type="submission" date="2024-02" db="EMBL/GenBank/DDBJ databases">
        <title>Full genome sequence of Nocardioides kribbensis.</title>
        <authorList>
            <person name="Poletto B.L."/>
            <person name="Silva G."/>
            <person name="Galante D."/>
            <person name="Campos K.R."/>
            <person name="Santos M.B.N."/>
            <person name="Sacchi C.T."/>
        </authorList>
    </citation>
    <scope>NUCLEOTIDE SEQUENCE [LARGE SCALE GENOMIC DNA]</scope>
    <source>
        <strain evidence="4 5">O4R</strain>
    </source>
</reference>
<dbReference type="InterPro" id="IPR013783">
    <property type="entry name" value="Ig-like_fold"/>
</dbReference>